<proteinExistence type="predicted"/>
<comment type="subcellular location">
    <subcellularLocation>
        <location evidence="1">Membrane</location>
        <topology evidence="1">Multi-pass membrane protein</topology>
    </subcellularLocation>
</comment>
<organism evidence="7 8">
    <name type="scientific">Heliocybe sulcata</name>
    <dbReference type="NCBI Taxonomy" id="5364"/>
    <lineage>
        <taxon>Eukaryota</taxon>
        <taxon>Fungi</taxon>
        <taxon>Dikarya</taxon>
        <taxon>Basidiomycota</taxon>
        <taxon>Agaricomycotina</taxon>
        <taxon>Agaricomycetes</taxon>
        <taxon>Gloeophyllales</taxon>
        <taxon>Gloeophyllaceae</taxon>
        <taxon>Heliocybe</taxon>
    </lineage>
</organism>
<evidence type="ECO:0000256" key="5">
    <source>
        <dbReference type="ARBA" id="ARBA00023136"/>
    </source>
</evidence>
<feature type="transmembrane region" description="Helical" evidence="6">
    <location>
        <begin position="345"/>
        <end position="371"/>
    </location>
</feature>
<evidence type="ECO:0000256" key="1">
    <source>
        <dbReference type="ARBA" id="ARBA00004141"/>
    </source>
</evidence>
<reference evidence="7 8" key="1">
    <citation type="journal article" date="2019" name="Nat. Ecol. Evol.">
        <title>Megaphylogeny resolves global patterns of mushroom evolution.</title>
        <authorList>
            <person name="Varga T."/>
            <person name="Krizsan K."/>
            <person name="Foldi C."/>
            <person name="Dima B."/>
            <person name="Sanchez-Garcia M."/>
            <person name="Sanchez-Ramirez S."/>
            <person name="Szollosi G.J."/>
            <person name="Szarkandi J.G."/>
            <person name="Papp V."/>
            <person name="Albert L."/>
            <person name="Andreopoulos W."/>
            <person name="Angelini C."/>
            <person name="Antonin V."/>
            <person name="Barry K.W."/>
            <person name="Bougher N.L."/>
            <person name="Buchanan P."/>
            <person name="Buyck B."/>
            <person name="Bense V."/>
            <person name="Catcheside P."/>
            <person name="Chovatia M."/>
            <person name="Cooper J."/>
            <person name="Damon W."/>
            <person name="Desjardin D."/>
            <person name="Finy P."/>
            <person name="Geml J."/>
            <person name="Haridas S."/>
            <person name="Hughes K."/>
            <person name="Justo A."/>
            <person name="Karasinski D."/>
            <person name="Kautmanova I."/>
            <person name="Kiss B."/>
            <person name="Kocsube S."/>
            <person name="Kotiranta H."/>
            <person name="LaButti K.M."/>
            <person name="Lechner B.E."/>
            <person name="Liimatainen K."/>
            <person name="Lipzen A."/>
            <person name="Lukacs Z."/>
            <person name="Mihaltcheva S."/>
            <person name="Morgado L.N."/>
            <person name="Niskanen T."/>
            <person name="Noordeloos M.E."/>
            <person name="Ohm R.A."/>
            <person name="Ortiz-Santana B."/>
            <person name="Ovrebo C."/>
            <person name="Racz N."/>
            <person name="Riley R."/>
            <person name="Savchenko A."/>
            <person name="Shiryaev A."/>
            <person name="Soop K."/>
            <person name="Spirin V."/>
            <person name="Szebenyi C."/>
            <person name="Tomsovsky M."/>
            <person name="Tulloss R.E."/>
            <person name="Uehling J."/>
            <person name="Grigoriev I.V."/>
            <person name="Vagvolgyi C."/>
            <person name="Papp T."/>
            <person name="Martin F.M."/>
            <person name="Miettinen O."/>
            <person name="Hibbett D.S."/>
            <person name="Nagy L.G."/>
        </authorList>
    </citation>
    <scope>NUCLEOTIDE SEQUENCE [LARGE SCALE GENOMIC DNA]</scope>
    <source>
        <strain evidence="7 8">OMC1185</strain>
    </source>
</reference>
<keyword evidence="2" id="KW-0813">Transport</keyword>
<feature type="transmembrane region" description="Helical" evidence="6">
    <location>
        <begin position="492"/>
        <end position="511"/>
    </location>
</feature>
<dbReference type="Pfam" id="PF13520">
    <property type="entry name" value="AA_permease_2"/>
    <property type="match status" value="1"/>
</dbReference>
<evidence type="ECO:0000256" key="2">
    <source>
        <dbReference type="ARBA" id="ARBA00022448"/>
    </source>
</evidence>
<feature type="transmembrane region" description="Helical" evidence="6">
    <location>
        <begin position="292"/>
        <end position="315"/>
    </location>
</feature>
<evidence type="ECO:0000313" key="8">
    <source>
        <dbReference type="Proteomes" id="UP000305948"/>
    </source>
</evidence>
<name>A0A5C3N149_9AGAM</name>
<dbReference type="Proteomes" id="UP000305948">
    <property type="component" value="Unassembled WGS sequence"/>
</dbReference>
<dbReference type="GO" id="GO:0016020">
    <property type="term" value="C:membrane"/>
    <property type="evidence" value="ECO:0007669"/>
    <property type="project" value="UniProtKB-SubCell"/>
</dbReference>
<evidence type="ECO:0000256" key="6">
    <source>
        <dbReference type="SAM" id="Phobius"/>
    </source>
</evidence>
<dbReference type="OrthoDB" id="3900342at2759"/>
<feature type="transmembrane region" description="Helical" evidence="6">
    <location>
        <begin position="210"/>
        <end position="231"/>
    </location>
</feature>
<feature type="transmembrane region" description="Helical" evidence="6">
    <location>
        <begin position="87"/>
        <end position="106"/>
    </location>
</feature>
<feature type="transmembrane region" description="Helical" evidence="6">
    <location>
        <begin position="418"/>
        <end position="440"/>
    </location>
</feature>
<gene>
    <name evidence="7" type="ORF">OE88DRAFT_1629940</name>
</gene>
<dbReference type="PIRSF" id="PIRSF006060">
    <property type="entry name" value="AA_transporter"/>
    <property type="match status" value="1"/>
</dbReference>
<dbReference type="Gene3D" id="1.20.1740.10">
    <property type="entry name" value="Amino acid/polyamine transporter I"/>
    <property type="match status" value="1"/>
</dbReference>
<evidence type="ECO:0000256" key="3">
    <source>
        <dbReference type="ARBA" id="ARBA00022692"/>
    </source>
</evidence>
<feature type="transmembrane region" description="Helical" evidence="6">
    <location>
        <begin position="58"/>
        <end position="80"/>
    </location>
</feature>
<keyword evidence="8" id="KW-1185">Reference proteome</keyword>
<protein>
    <submittedName>
        <fullName evidence="7">Amino acid transporter</fullName>
    </submittedName>
</protein>
<dbReference type="EMBL" id="ML213511">
    <property type="protein sequence ID" value="TFK51190.1"/>
    <property type="molecule type" value="Genomic_DNA"/>
</dbReference>
<dbReference type="GO" id="GO:0022857">
    <property type="term" value="F:transmembrane transporter activity"/>
    <property type="evidence" value="ECO:0007669"/>
    <property type="project" value="InterPro"/>
</dbReference>
<dbReference type="PANTHER" id="PTHR45649:SF6">
    <property type="entry name" value="GABA-SPECIFIC PERMEASE"/>
    <property type="match status" value="1"/>
</dbReference>
<dbReference type="PANTHER" id="PTHR45649">
    <property type="entry name" value="AMINO-ACID PERMEASE BAT1"/>
    <property type="match status" value="1"/>
</dbReference>
<dbReference type="InterPro" id="IPR002293">
    <property type="entry name" value="AA/rel_permease1"/>
</dbReference>
<evidence type="ECO:0000313" key="7">
    <source>
        <dbReference type="EMBL" id="TFK51190.1"/>
    </source>
</evidence>
<evidence type="ECO:0000256" key="4">
    <source>
        <dbReference type="ARBA" id="ARBA00022989"/>
    </source>
</evidence>
<accession>A0A5C3N149</accession>
<feature type="transmembrane region" description="Helical" evidence="6">
    <location>
        <begin position="460"/>
        <end position="480"/>
    </location>
</feature>
<keyword evidence="3 6" id="KW-0812">Transmembrane</keyword>
<feature type="transmembrane region" description="Helical" evidence="6">
    <location>
        <begin position="181"/>
        <end position="203"/>
    </location>
</feature>
<sequence length="547" mass="57648">MSKSEKDPAVLVNNVAVNGGKNSGDTGISDLRHADDALLAELGYKAEFKREFSLLETVAFAFSIMGVVASVSSTFSFPLVSGGHVGMVFGWLIPSLFVLTIAASMAELTSSMPTSAGLYYFSAKLAPPRWSALASWITGWANVTGQVTLVCSIDFTCAQMITTAIAVGSNGAVVLGAGPTYGILLAILASHGVVCSAATNILARLNLGYVLINGELGTTIAAIIALLVCSGNQGTRVSTKDAFTMFENNTGWANSGWAFMLAFTAPMWTLTGYDSAAHISEEVAGAAKAAPIAILVGVGATASLGWLLFIAASFATESVSDLLTTTLPLPMGQLFLNNLGKEGMLAIWSLIIIVQYVTGAAQGVDASRVVFAFARDNALPGSRWWKQINKRTLTPVNAVWLVMVLAGVFGLLGFSETALSSLAGASVIGLYTSYATPIFLRITSGRNKLVPGPFSLGRWYLPIGIIAVAWVVFIIVLLLFPAASSVTADDMNYAVLLVMAVFIFAGLSWIVSARHWFTGPISNVEKGNGAPTYDEKQAQMHGNEHVR</sequence>
<dbReference type="STRING" id="5364.A0A5C3N149"/>
<dbReference type="AlphaFoldDB" id="A0A5C3N149"/>
<keyword evidence="5 6" id="KW-0472">Membrane</keyword>
<keyword evidence="4 6" id="KW-1133">Transmembrane helix</keyword>
<feature type="transmembrane region" description="Helical" evidence="6">
    <location>
        <begin position="251"/>
        <end position="271"/>
    </location>
</feature>
<feature type="transmembrane region" description="Helical" evidence="6">
    <location>
        <begin position="392"/>
        <end position="412"/>
    </location>
</feature>